<dbReference type="NCBIfam" id="TIGR00676">
    <property type="entry name" value="fadh2"/>
    <property type="match status" value="1"/>
</dbReference>
<evidence type="ECO:0000313" key="14">
    <source>
        <dbReference type="Proteomes" id="UP000011021"/>
    </source>
</evidence>
<evidence type="ECO:0000256" key="10">
    <source>
        <dbReference type="ARBA" id="ARBA00034478"/>
    </source>
</evidence>
<comment type="pathway">
    <text evidence="10">Amino-acid biosynthesis; L-methionine biosynthesis via de novo pathway.</text>
</comment>
<keyword evidence="4" id="KW-0028">Amino-acid biosynthesis</keyword>
<accession>E7S068</accession>
<comment type="similarity">
    <text evidence="3 12">Belongs to the methylenetetrahydrofolate reductase family.</text>
</comment>
<comment type="pathway">
    <text evidence="2 12">One-carbon metabolism; tetrahydrofolate interconversion.</text>
</comment>
<dbReference type="Pfam" id="PF02219">
    <property type="entry name" value="MTHFR"/>
    <property type="match status" value="1"/>
</dbReference>
<dbReference type="GO" id="GO:0106312">
    <property type="term" value="F:methylenetetrahydrofolate reductase (NADH) activity"/>
    <property type="evidence" value="ECO:0007669"/>
    <property type="project" value="UniProtKB-EC"/>
</dbReference>
<dbReference type="InterPro" id="IPR004620">
    <property type="entry name" value="MTHF_reductase_bac"/>
</dbReference>
<evidence type="ECO:0000256" key="12">
    <source>
        <dbReference type="RuleBase" id="RU003862"/>
    </source>
</evidence>
<comment type="cofactor">
    <cofactor evidence="1 12">
        <name>FAD</name>
        <dbReference type="ChEBI" id="CHEBI:57692"/>
    </cofactor>
</comment>
<keyword evidence="9" id="KW-0486">Methionine biosynthesis</keyword>
<comment type="caution">
    <text evidence="13">The sequence shown here is derived from an EMBL/GenBank/DDBJ whole genome shotgun (WGS) entry which is preliminary data.</text>
</comment>
<evidence type="ECO:0000256" key="8">
    <source>
        <dbReference type="ARBA" id="ARBA00023027"/>
    </source>
</evidence>
<dbReference type="GO" id="GO:0035999">
    <property type="term" value="P:tetrahydrofolate interconversion"/>
    <property type="evidence" value="ECO:0007669"/>
    <property type="project" value="UniProtKB-UniPathway"/>
</dbReference>
<keyword evidence="14" id="KW-1185">Reference proteome</keyword>
<protein>
    <recommendedName>
        <fullName evidence="12">Methylenetetrahydrofolate reductase</fullName>
        <ecNumber evidence="12">1.5.1.54</ecNumber>
    </recommendedName>
</protein>
<dbReference type="GO" id="GO:0005829">
    <property type="term" value="C:cytosol"/>
    <property type="evidence" value="ECO:0007669"/>
    <property type="project" value="InterPro"/>
</dbReference>
<evidence type="ECO:0000256" key="7">
    <source>
        <dbReference type="ARBA" id="ARBA00023002"/>
    </source>
</evidence>
<organism evidence="13 14">
    <name type="scientific">Lautropia mirabilis ATCC 51599</name>
    <dbReference type="NCBI Taxonomy" id="887898"/>
    <lineage>
        <taxon>Bacteria</taxon>
        <taxon>Pseudomonadati</taxon>
        <taxon>Pseudomonadota</taxon>
        <taxon>Betaproteobacteria</taxon>
        <taxon>Burkholderiales</taxon>
        <taxon>Burkholderiaceae</taxon>
        <taxon>Lautropia</taxon>
    </lineage>
</organism>
<evidence type="ECO:0000256" key="5">
    <source>
        <dbReference type="ARBA" id="ARBA00022630"/>
    </source>
</evidence>
<evidence type="ECO:0000256" key="6">
    <source>
        <dbReference type="ARBA" id="ARBA00022827"/>
    </source>
</evidence>
<dbReference type="RefSeq" id="WP_005674758.1">
    <property type="nucleotide sequence ID" value="NZ_CP146288.1"/>
</dbReference>
<dbReference type="EC" id="1.5.1.54" evidence="12"/>
<dbReference type="InterPro" id="IPR003171">
    <property type="entry name" value="Mehydrof_redctse-like"/>
</dbReference>
<dbReference type="HOGENOM" id="CLU_025841_0_0_4"/>
<evidence type="ECO:0000313" key="13">
    <source>
        <dbReference type="EMBL" id="EFV94217.1"/>
    </source>
</evidence>
<dbReference type="AlphaFoldDB" id="E7S068"/>
<gene>
    <name evidence="13" type="primary">metF</name>
    <name evidence="13" type="ORF">HMPREF0551_2332</name>
</gene>
<dbReference type="eggNOG" id="COG0685">
    <property type="taxonomic scope" value="Bacteria"/>
</dbReference>
<keyword evidence="5 12" id="KW-0285">Flavoprotein</keyword>
<evidence type="ECO:0000256" key="4">
    <source>
        <dbReference type="ARBA" id="ARBA00022605"/>
    </source>
</evidence>
<keyword evidence="7 12" id="KW-0560">Oxidoreductase</keyword>
<evidence type="ECO:0000256" key="11">
    <source>
        <dbReference type="ARBA" id="ARBA00048628"/>
    </source>
</evidence>
<proteinExistence type="inferred from homology"/>
<dbReference type="STRING" id="887898.HMPREF0551_2332"/>
<dbReference type="Proteomes" id="UP000011021">
    <property type="component" value="Unassembled WGS sequence"/>
</dbReference>
<dbReference type="GO" id="GO:0009086">
    <property type="term" value="P:methionine biosynthetic process"/>
    <property type="evidence" value="ECO:0007669"/>
    <property type="project" value="UniProtKB-KW"/>
</dbReference>
<dbReference type="Gene3D" id="3.20.20.220">
    <property type="match status" value="1"/>
</dbReference>
<evidence type="ECO:0000256" key="2">
    <source>
        <dbReference type="ARBA" id="ARBA00004777"/>
    </source>
</evidence>
<dbReference type="SUPFAM" id="SSF51730">
    <property type="entry name" value="FAD-linked oxidoreductase"/>
    <property type="match status" value="1"/>
</dbReference>
<dbReference type="InterPro" id="IPR029041">
    <property type="entry name" value="FAD-linked_oxidoreductase-like"/>
</dbReference>
<dbReference type="GO" id="GO:0071949">
    <property type="term" value="F:FAD binding"/>
    <property type="evidence" value="ECO:0007669"/>
    <property type="project" value="TreeGrafter"/>
</dbReference>
<keyword evidence="8" id="KW-0520">NAD</keyword>
<evidence type="ECO:0000256" key="1">
    <source>
        <dbReference type="ARBA" id="ARBA00001974"/>
    </source>
</evidence>
<dbReference type="CDD" id="cd00537">
    <property type="entry name" value="MTHFR"/>
    <property type="match status" value="1"/>
</dbReference>
<reference evidence="13 14" key="1">
    <citation type="submission" date="2010-12" db="EMBL/GenBank/DDBJ databases">
        <authorList>
            <person name="Muzny D."/>
            <person name="Qin X."/>
            <person name="Deng J."/>
            <person name="Jiang H."/>
            <person name="Liu Y."/>
            <person name="Qu J."/>
            <person name="Song X.-Z."/>
            <person name="Zhang L."/>
            <person name="Thornton R."/>
            <person name="Coyle M."/>
            <person name="Francisco L."/>
            <person name="Jackson L."/>
            <person name="Javaid M."/>
            <person name="Korchina V."/>
            <person name="Kovar C."/>
            <person name="Mata R."/>
            <person name="Mathew T."/>
            <person name="Ngo R."/>
            <person name="Nguyen L."/>
            <person name="Nguyen N."/>
            <person name="Okwuonu G."/>
            <person name="Ongeri F."/>
            <person name="Pham C."/>
            <person name="Simmons D."/>
            <person name="Wilczek-Boney K."/>
            <person name="Hale W."/>
            <person name="Jakkamsetti A."/>
            <person name="Pham P."/>
            <person name="Ruth R."/>
            <person name="San Lucas F."/>
            <person name="Warren J."/>
            <person name="Zhang J."/>
            <person name="Zhao Z."/>
            <person name="Zhou C."/>
            <person name="Zhu D."/>
            <person name="Lee S."/>
            <person name="Bess C."/>
            <person name="Blankenburg K."/>
            <person name="Forbes L."/>
            <person name="Fu Q."/>
            <person name="Gubbala S."/>
            <person name="Hirani K."/>
            <person name="Jayaseelan J.C."/>
            <person name="Lara F."/>
            <person name="Munidasa M."/>
            <person name="Palculict T."/>
            <person name="Patil S."/>
            <person name="Pu L.-L."/>
            <person name="Saada N."/>
            <person name="Tang L."/>
            <person name="Weissenberger G."/>
            <person name="Zhu Y."/>
            <person name="Hemphill L."/>
            <person name="Shang Y."/>
            <person name="Youmans B."/>
            <person name="Ayvaz T."/>
            <person name="Ross M."/>
            <person name="Santibanez J."/>
            <person name="Aqrawi P."/>
            <person name="Gross S."/>
            <person name="Joshi V."/>
            <person name="Fowler G."/>
            <person name="Nazareth L."/>
            <person name="Reid J."/>
            <person name="Worley K."/>
            <person name="Petrosino J."/>
            <person name="Highlander S."/>
            <person name="Gibbs R."/>
        </authorList>
    </citation>
    <scope>NUCLEOTIDE SEQUENCE [LARGE SCALE GENOMIC DNA]</scope>
    <source>
        <strain evidence="13 14">ATCC 51599</strain>
    </source>
</reference>
<keyword evidence="6 12" id="KW-0274">FAD</keyword>
<sequence>MTRQAPSLSFEFFPPTTDAGAQKLLETHRALQALQPEYFSVTFGAGGSTQARTAEAVTNLTAAGSEVAPHLTCVGATRDSIRELLDGYRAQGVKRLVALRGDLPSGTMSLGDFQHASDLVRFVREHSGDWFTIEVAAYPEMHPQATSPDTDLAHFAEKVAAGADSAITQYFYNADAYFSFVERARAAGVTIPIVPGIMPILNYTQLSRFSDNCGAEIPRWIRLRLAAFHDDMDSLRAFGHDVVVDLCDRLLAGGAPGIHFYTMNQAGPCAAIWQALKR</sequence>
<name>E7S068_9BURK</name>
<evidence type="ECO:0000256" key="3">
    <source>
        <dbReference type="ARBA" id="ARBA00006743"/>
    </source>
</evidence>
<evidence type="ECO:0000256" key="9">
    <source>
        <dbReference type="ARBA" id="ARBA00023167"/>
    </source>
</evidence>
<comment type="catalytic activity">
    <reaction evidence="11">
        <text>(6S)-5-methyl-5,6,7,8-tetrahydrofolate + NAD(+) = (6R)-5,10-methylene-5,6,7,8-tetrahydrofolate + NADH + H(+)</text>
        <dbReference type="Rhea" id="RHEA:19821"/>
        <dbReference type="ChEBI" id="CHEBI:15378"/>
        <dbReference type="ChEBI" id="CHEBI:15636"/>
        <dbReference type="ChEBI" id="CHEBI:18608"/>
        <dbReference type="ChEBI" id="CHEBI:57540"/>
        <dbReference type="ChEBI" id="CHEBI:57945"/>
        <dbReference type="EC" id="1.5.1.54"/>
    </reaction>
    <physiologicalReaction direction="right-to-left" evidence="11">
        <dbReference type="Rhea" id="RHEA:19823"/>
    </physiologicalReaction>
</comment>
<dbReference type="UniPathway" id="UPA00193"/>
<dbReference type="PANTHER" id="PTHR45754:SF3">
    <property type="entry name" value="METHYLENETETRAHYDROFOLATE REDUCTASE (NADPH)"/>
    <property type="match status" value="1"/>
</dbReference>
<dbReference type="EMBL" id="AEQP01000022">
    <property type="protein sequence ID" value="EFV94217.1"/>
    <property type="molecule type" value="Genomic_DNA"/>
</dbReference>
<dbReference type="PANTHER" id="PTHR45754">
    <property type="entry name" value="METHYLENETETRAHYDROFOLATE REDUCTASE"/>
    <property type="match status" value="1"/>
</dbReference>